<evidence type="ECO:0000313" key="2">
    <source>
        <dbReference type="Proteomes" id="UP000740413"/>
    </source>
</evidence>
<evidence type="ECO:0000313" key="1">
    <source>
        <dbReference type="EMBL" id="MBT2162893.1"/>
    </source>
</evidence>
<protein>
    <submittedName>
        <fullName evidence="1">Uncharacterized protein</fullName>
    </submittedName>
</protein>
<reference evidence="2" key="2">
    <citation type="submission" date="2023-07" db="EMBL/GenBank/DDBJ databases">
        <title>Zobellia barbeyronii sp. nov., a new marine flavobacterium, isolated from green and red algae.</title>
        <authorList>
            <person name="Nedashkovskaya O.I."/>
            <person name="Otstavnykh N."/>
            <person name="Zhukova N."/>
            <person name="Guzev K."/>
            <person name="Chausova V."/>
            <person name="Tekutyeva L."/>
            <person name="Mikhailov V."/>
            <person name="Isaeva M."/>
        </authorList>
    </citation>
    <scope>NUCLEOTIDE SEQUENCE [LARGE SCALE GENOMIC DNA]</scope>
    <source>
        <strain evidence="2">KMM 6746</strain>
    </source>
</reference>
<proteinExistence type="predicted"/>
<sequence length="281" mass="30868">MQVFPSNHPLNKEVTNSPVDSHSDIILENIGLNSGLFPDFGSGLYNDAPIGIPYIVVDGSQQNVPISFSENGYPSESDKGPFPIPLDAPIEGNGKGDSHVISVDIENGMLYELFNSKQVGAGFEVFSAAVFDLNENTFRPDGWTSADAAGLPIFPLLVRYSEIEKGEIDHPIRFTIPRSKIYEGYIHPARHLVSGNTNDQLLPFGAVLRLKSTFDTSDFSETNKIILQAMKKYGLILADVGSNMFISGAPDENWDNDDLRALRNVTLNNFEVIQMGEITTK</sequence>
<organism evidence="1 2">
    <name type="scientific">Zobellia barbeyronii</name>
    <dbReference type="NCBI Taxonomy" id="2748009"/>
    <lineage>
        <taxon>Bacteria</taxon>
        <taxon>Pseudomonadati</taxon>
        <taxon>Bacteroidota</taxon>
        <taxon>Flavobacteriia</taxon>
        <taxon>Flavobacteriales</taxon>
        <taxon>Flavobacteriaceae</taxon>
        <taxon>Zobellia</taxon>
    </lineage>
</organism>
<name>A0ABS5WHV6_9FLAO</name>
<reference evidence="1 2" key="1">
    <citation type="submission" date="2020-06" db="EMBL/GenBank/DDBJ databases">
        <authorList>
            <person name="Isaeva M.P."/>
            <person name="Chernysheva N.Y."/>
        </authorList>
    </citation>
    <scope>NUCLEOTIDE SEQUENCE [LARGE SCALE GENOMIC DNA]</scope>
    <source>
        <strain evidence="1 2">KMM 6746</strain>
    </source>
</reference>
<keyword evidence="2" id="KW-1185">Reference proteome</keyword>
<dbReference type="EMBL" id="JACATN010000005">
    <property type="protein sequence ID" value="MBT2162893.1"/>
    <property type="molecule type" value="Genomic_DNA"/>
</dbReference>
<accession>A0ABS5WHV6</accession>
<dbReference type="Proteomes" id="UP000740413">
    <property type="component" value="Unassembled WGS sequence"/>
</dbReference>
<gene>
    <name evidence="1" type="ORF">HW347_16620</name>
</gene>
<comment type="caution">
    <text evidence="1">The sequence shown here is derived from an EMBL/GenBank/DDBJ whole genome shotgun (WGS) entry which is preliminary data.</text>
</comment>